<sequence>MVYANSANDYLKSQHTNKKAAVSITQKPKCTIFNHKIINKKPCKPIDSQGFKNPCL</sequence>
<dbReference type="AlphaFoldDB" id="G4QFJ2"/>
<dbReference type="EMBL" id="CP003060">
    <property type="protein sequence ID" value="AEP28617.1"/>
    <property type="molecule type" value="Genomic_DNA"/>
</dbReference>
<dbReference type="HOGENOM" id="CLU_3007857_0_0_6"/>
<proteinExistence type="predicted"/>
<name>G4QFJ2_GLANF</name>
<keyword evidence="2" id="KW-1185">Reference proteome</keyword>
<reference evidence="1 2" key="1">
    <citation type="journal article" date="2011" name="J. Bacteriol.">
        <title>Complete genome sequence of seawater bacterium Glaciecola nitratireducens FR1064T.</title>
        <authorList>
            <person name="Bian F."/>
            <person name="Qin Q.L."/>
            <person name="Xie B.B."/>
            <person name="Shu Y.L."/>
            <person name="Zhang X.Y."/>
            <person name="Yu Y."/>
            <person name="Chen B."/>
            <person name="Chen X.L."/>
            <person name="Zhou B.C."/>
            <person name="Zhang Y.Z."/>
        </authorList>
    </citation>
    <scope>NUCLEOTIDE SEQUENCE [LARGE SCALE GENOMIC DNA]</scope>
    <source>
        <strain evidence="2">JCM 12485 / KCTC 12276 / FR1064</strain>
    </source>
</reference>
<organism evidence="1 2">
    <name type="scientific">Glaciecola nitratireducens (strain JCM 12485 / KCTC 12276 / FR1064)</name>
    <dbReference type="NCBI Taxonomy" id="1085623"/>
    <lineage>
        <taxon>Bacteria</taxon>
        <taxon>Pseudomonadati</taxon>
        <taxon>Pseudomonadota</taxon>
        <taxon>Gammaproteobacteria</taxon>
        <taxon>Alteromonadales</taxon>
        <taxon>Alteromonadaceae</taxon>
        <taxon>Brumicola</taxon>
    </lineage>
</organism>
<dbReference type="KEGG" id="gni:GNIT_0463"/>
<accession>G4QFJ2</accession>
<dbReference type="Proteomes" id="UP000009282">
    <property type="component" value="Chromosome"/>
</dbReference>
<protein>
    <submittedName>
        <fullName evidence="1">Uncharacterized protein</fullName>
    </submittedName>
</protein>
<gene>
    <name evidence="1" type="ordered locus">GNIT_0463</name>
</gene>
<evidence type="ECO:0000313" key="2">
    <source>
        <dbReference type="Proteomes" id="UP000009282"/>
    </source>
</evidence>
<dbReference type="STRING" id="1085623.GNIT_0463"/>
<evidence type="ECO:0000313" key="1">
    <source>
        <dbReference type="EMBL" id="AEP28617.1"/>
    </source>
</evidence>